<dbReference type="EMBL" id="JALPRF010000008">
    <property type="protein sequence ID" value="MCK8495446.1"/>
    <property type="molecule type" value="Genomic_DNA"/>
</dbReference>
<evidence type="ECO:0000256" key="2">
    <source>
        <dbReference type="ARBA" id="ARBA00022448"/>
    </source>
</evidence>
<keyword evidence="5 7" id="KW-1133">Transmembrane helix</keyword>
<dbReference type="PANTHER" id="PTHR36838">
    <property type="entry name" value="AUXIN EFFLUX CARRIER FAMILY PROTEIN"/>
    <property type="match status" value="1"/>
</dbReference>
<comment type="subcellular location">
    <subcellularLocation>
        <location evidence="1">Membrane</location>
        <topology evidence="1">Multi-pass membrane protein</topology>
    </subcellularLocation>
</comment>
<evidence type="ECO:0000256" key="3">
    <source>
        <dbReference type="ARBA" id="ARBA00022475"/>
    </source>
</evidence>
<reference evidence="8 9" key="1">
    <citation type="submission" date="2022-04" db="EMBL/GenBank/DDBJ databases">
        <title>Spirosoma sp. strain RP8 genome sequencing and assembly.</title>
        <authorList>
            <person name="Jung Y."/>
        </authorList>
    </citation>
    <scope>NUCLEOTIDE SEQUENCE [LARGE SCALE GENOMIC DNA]</scope>
    <source>
        <strain evidence="8 9">RP8</strain>
    </source>
</reference>
<feature type="transmembrane region" description="Helical" evidence="7">
    <location>
        <begin position="57"/>
        <end position="79"/>
    </location>
</feature>
<name>A0ABT0HTE5_9BACT</name>
<feature type="transmembrane region" description="Helical" evidence="7">
    <location>
        <begin position="296"/>
        <end position="315"/>
    </location>
</feature>
<feature type="transmembrane region" description="Helical" evidence="7">
    <location>
        <begin position="206"/>
        <end position="222"/>
    </location>
</feature>
<dbReference type="RefSeq" id="WP_248480230.1">
    <property type="nucleotide sequence ID" value="NZ_JALPRF010000008.1"/>
</dbReference>
<evidence type="ECO:0000256" key="1">
    <source>
        <dbReference type="ARBA" id="ARBA00004141"/>
    </source>
</evidence>
<dbReference type="InterPro" id="IPR004776">
    <property type="entry name" value="Mem_transp_PIN-like"/>
</dbReference>
<keyword evidence="3" id="KW-1003">Cell membrane</keyword>
<gene>
    <name evidence="8" type="ORF">M0L20_26510</name>
</gene>
<keyword evidence="2" id="KW-0813">Transport</keyword>
<evidence type="ECO:0000256" key="4">
    <source>
        <dbReference type="ARBA" id="ARBA00022692"/>
    </source>
</evidence>
<feature type="transmembrane region" description="Helical" evidence="7">
    <location>
        <begin position="91"/>
        <end position="111"/>
    </location>
</feature>
<dbReference type="PANTHER" id="PTHR36838:SF1">
    <property type="entry name" value="SLR1864 PROTEIN"/>
    <property type="match status" value="1"/>
</dbReference>
<evidence type="ECO:0000256" key="7">
    <source>
        <dbReference type="SAM" id="Phobius"/>
    </source>
</evidence>
<organism evidence="8 9">
    <name type="scientific">Spirosoma liriopis</name>
    <dbReference type="NCBI Taxonomy" id="2937440"/>
    <lineage>
        <taxon>Bacteria</taxon>
        <taxon>Pseudomonadati</taxon>
        <taxon>Bacteroidota</taxon>
        <taxon>Cytophagia</taxon>
        <taxon>Cytophagales</taxon>
        <taxon>Cytophagaceae</taxon>
        <taxon>Spirosoma</taxon>
    </lineage>
</organism>
<feature type="transmembrane region" description="Helical" evidence="7">
    <location>
        <begin position="263"/>
        <end position="284"/>
    </location>
</feature>
<evidence type="ECO:0000256" key="5">
    <source>
        <dbReference type="ARBA" id="ARBA00022989"/>
    </source>
</evidence>
<evidence type="ECO:0000313" key="8">
    <source>
        <dbReference type="EMBL" id="MCK8495446.1"/>
    </source>
</evidence>
<keyword evidence="4 7" id="KW-0812">Transmembrane</keyword>
<feature type="transmembrane region" description="Helical" evidence="7">
    <location>
        <begin position="123"/>
        <end position="146"/>
    </location>
</feature>
<keyword evidence="9" id="KW-1185">Reference proteome</keyword>
<protein>
    <submittedName>
        <fullName evidence="8">AEC family transporter</fullName>
    </submittedName>
</protein>
<dbReference type="Pfam" id="PF03547">
    <property type="entry name" value="Mem_trans"/>
    <property type="match status" value="1"/>
</dbReference>
<sequence length="320" mass="34747">MVNIALLLICLLAGGLLRTSRLLPTDAHLTLNQFLVTVFIPALTLRHIPDMHLSPQFWLPVLVPWLVFLMGLLFFGLAGRSLRGTPQALDGLTLGSLQLTGGISSVSFVGFPLFELLYGERGLAVGIVMSQAGTFGVAMTLGVALASWHTAQHHPVGHHPVGQPSVRKMLGNMLRFPPFPVFMLALAANGAGYQHSALVRDLLDKISAPFTVLALISVGMQLQWRVRPEERSHLLLGLSYKLLLAPLLVFLLCRFWLGRQDYVTDLCILGSAIGPMNTAAILASRYGLNAPLASQMVGIGIPLSFPILFLIYYLMGCGFL</sequence>
<comment type="caution">
    <text evidence="8">The sequence shown here is derived from an EMBL/GenBank/DDBJ whole genome shotgun (WGS) entry which is preliminary data.</text>
</comment>
<feature type="transmembrane region" description="Helical" evidence="7">
    <location>
        <begin position="234"/>
        <end position="257"/>
    </location>
</feature>
<keyword evidence="6 7" id="KW-0472">Membrane</keyword>
<proteinExistence type="predicted"/>
<dbReference type="Proteomes" id="UP001202180">
    <property type="component" value="Unassembled WGS sequence"/>
</dbReference>
<feature type="transmembrane region" description="Helical" evidence="7">
    <location>
        <begin position="176"/>
        <end position="194"/>
    </location>
</feature>
<evidence type="ECO:0000256" key="6">
    <source>
        <dbReference type="ARBA" id="ARBA00023136"/>
    </source>
</evidence>
<evidence type="ECO:0000313" key="9">
    <source>
        <dbReference type="Proteomes" id="UP001202180"/>
    </source>
</evidence>
<accession>A0ABT0HTE5</accession>